<dbReference type="Gene3D" id="1.10.490.30">
    <property type="entry name" value="Colicin"/>
    <property type="match status" value="1"/>
</dbReference>
<protein>
    <submittedName>
        <fullName evidence="13 14">Colicin</fullName>
    </submittedName>
</protein>
<keyword evidence="9" id="KW-0078">Bacteriocin</keyword>
<evidence type="ECO:0000256" key="4">
    <source>
        <dbReference type="ARBA" id="ARBA00007595"/>
    </source>
</evidence>
<comment type="subcellular location">
    <subcellularLocation>
        <location evidence="3">Membrane</location>
    </subcellularLocation>
</comment>
<keyword evidence="10 11" id="KW-0472">Membrane</keyword>
<dbReference type="Proteomes" id="UP000531962">
    <property type="component" value="Unassembled WGS sequence"/>
</dbReference>
<evidence type="ECO:0000313" key="16">
    <source>
        <dbReference type="EMBL" id="EFH4963450.1"/>
    </source>
</evidence>
<evidence type="ECO:0000313" key="14">
    <source>
        <dbReference type="EMBL" id="EFB3618761.1"/>
    </source>
</evidence>
<evidence type="ECO:0000256" key="3">
    <source>
        <dbReference type="ARBA" id="ARBA00004370"/>
    </source>
</evidence>
<keyword evidence="7 11" id="KW-1133">Transmembrane helix</keyword>
<evidence type="ECO:0000313" key="22">
    <source>
        <dbReference type="Proteomes" id="UP000531962"/>
    </source>
</evidence>
<dbReference type="SUPFAM" id="SSF56837">
    <property type="entry name" value="Colicin"/>
    <property type="match status" value="1"/>
</dbReference>
<organism evidence="13">
    <name type="scientific">Escherichia coli</name>
    <dbReference type="NCBI Taxonomy" id="562"/>
    <lineage>
        <taxon>Bacteria</taxon>
        <taxon>Pseudomonadati</taxon>
        <taxon>Pseudomonadota</taxon>
        <taxon>Gammaproteobacteria</taxon>
        <taxon>Enterobacterales</taxon>
        <taxon>Enterobacteriaceae</taxon>
        <taxon>Escherichia</taxon>
    </lineage>
</organism>
<evidence type="ECO:0000259" key="12">
    <source>
        <dbReference type="PROSITE" id="PS00276"/>
    </source>
</evidence>
<comment type="function">
    <text evidence="2">Colicins are polypeptide toxins produced by and active against E.coli and closely related bacteria.</text>
</comment>
<evidence type="ECO:0000256" key="6">
    <source>
        <dbReference type="ARBA" id="ARBA00022692"/>
    </source>
</evidence>
<evidence type="ECO:0000313" key="13">
    <source>
        <dbReference type="EMBL" id="AIF78222.1"/>
    </source>
</evidence>
<keyword evidence="6 11" id="KW-0812">Transmembrane</keyword>
<dbReference type="Proteomes" id="UP000543257">
    <property type="component" value="Unassembled WGS sequence"/>
</dbReference>
<dbReference type="EMBL" id="RNLZ01000130">
    <property type="protein sequence ID" value="MGE17294.1"/>
    <property type="molecule type" value="Genomic_DNA"/>
</dbReference>
<evidence type="ECO:0000313" key="25">
    <source>
        <dbReference type="Proteomes" id="UP000543424"/>
    </source>
</evidence>
<reference evidence="13" key="1">
    <citation type="journal article" date="2014" name="J. Antimicrob. Chemother.">
        <title>Nucleotide sequences of 16 transmissible plasmids identified in nine multidrug-resistant Escherichia coli isolates expressing an ESBL phenotype isolated from food-producing animals and healthy humans.</title>
        <authorList>
            <person name="Wang J."/>
            <person name="Stephan R."/>
            <person name="Power K."/>
            <person name="Yan Q."/>
            <person name="Hachler H."/>
            <person name="Fanning S."/>
        </authorList>
    </citation>
    <scope>NUCLEOTIDE SEQUENCE</scope>
    <source>
        <strain evidence="13">Human-1519</strain>
        <plasmid evidence="13">pH1519-7</plasmid>
    </source>
</reference>
<dbReference type="GO" id="GO:0031640">
    <property type="term" value="P:killing of cells of another organism"/>
    <property type="evidence" value="ECO:0007669"/>
    <property type="project" value="UniProtKB-KW"/>
</dbReference>
<evidence type="ECO:0000256" key="7">
    <source>
        <dbReference type="ARBA" id="ARBA00022989"/>
    </source>
</evidence>
<dbReference type="PRINTS" id="PR00280">
    <property type="entry name" value="CHANLCOLICIN"/>
</dbReference>
<dbReference type="EMBL" id="AASFMQ010000095">
    <property type="protein sequence ID" value="EFB3618761.1"/>
    <property type="molecule type" value="Genomic_DNA"/>
</dbReference>
<reference evidence="19" key="3">
    <citation type="submission" date="2018-12" db="EMBL/GenBank/DDBJ databases">
        <authorList>
            <consortium name="NCBI Pathogen Detection Project"/>
        </authorList>
    </citation>
    <scope>NUCLEOTIDE SEQUENCE</scope>
    <source>
        <strain evidence="18">C0382</strain>
        <strain evidence="19">EuSCAPE_DE065</strain>
    </source>
</reference>
<evidence type="ECO:0000313" key="24">
    <source>
        <dbReference type="Proteomes" id="UP000543257"/>
    </source>
</evidence>
<dbReference type="Proteomes" id="UP000543424">
    <property type="component" value="Unassembled WGS sequence"/>
</dbReference>
<dbReference type="EMBL" id="DABCJL010000031">
    <property type="protein sequence ID" value="HAH7771821.1"/>
    <property type="molecule type" value="Genomic_DNA"/>
</dbReference>
<dbReference type="Proteomes" id="UP000846355">
    <property type="component" value="Unassembled WGS sequence"/>
</dbReference>
<reference evidence="16 25" key="5">
    <citation type="submission" date="2019-12" db="EMBL/GenBank/DDBJ databases">
        <authorList>
            <consortium name="NARMS: The National Antimicrobial Resistance Monitoring System"/>
        </authorList>
    </citation>
    <scope>NUCLEOTIDE SEQUENCE [LARGE SCALE GENOMIC DNA]</scope>
    <source>
        <strain evidence="15 22">19MD07CB01-EC</strain>
        <strain evidence="20 21">CVM N17EC0060</strain>
        <strain evidence="16 25">CVM N19EC0130</strain>
    </source>
</reference>
<evidence type="ECO:0000256" key="9">
    <source>
        <dbReference type="ARBA" id="ARBA00023048"/>
    </source>
</evidence>
<keyword evidence="13" id="KW-0614">Plasmid</keyword>
<reference evidence="14 23" key="4">
    <citation type="submission" date="2019-07" db="EMBL/GenBank/DDBJ databases">
        <authorList>
            <consortium name="GenomeTrakr network: Whole genome sequencing for foodborne pathogen traceback"/>
        </authorList>
    </citation>
    <scope>NUCLEOTIDE SEQUENCE [LARGE SCALE GENOMIC DNA]</scope>
    <source>
        <strain evidence="17 24">AZ-TG73583</strain>
        <strain evidence="14 23">PSU-1859</strain>
    </source>
</reference>
<evidence type="ECO:0000313" key="21">
    <source>
        <dbReference type="Proteomes" id="UP000272336"/>
    </source>
</evidence>
<dbReference type="Proteomes" id="UP000843571">
    <property type="component" value="Unassembled WGS sequence"/>
</dbReference>
<name>A0A075MC83_ECOLX</name>
<dbReference type="GO" id="GO:0140911">
    <property type="term" value="F:pore-forming activity"/>
    <property type="evidence" value="ECO:0007669"/>
    <property type="project" value="InterPro"/>
</dbReference>
<dbReference type="Proteomes" id="UP000272336">
    <property type="component" value="Unassembled WGS sequence"/>
</dbReference>
<dbReference type="Pfam" id="PF01024">
    <property type="entry name" value="Colicin"/>
    <property type="match status" value="1"/>
</dbReference>
<dbReference type="PROSITE" id="PS00276">
    <property type="entry name" value="CHANNEL_COLICIN"/>
    <property type="match status" value="1"/>
</dbReference>
<sequence>MKKAQNNLLNSQIKDAVDATVSFYQTLTEKYGEKYSKMAQELADKSKGKKIGNVNEALAAFEKYKDVLNKKFSKADRDAIFNALASVKYDDWAKHLDQFAKYLKITGHVSFGYDVVSDILKIKDTGDWKPLFLTLEKKAADAGVSYVVALLFSLLAGTTLGIWGIAIVTGILCSYIDKNKLNTINEVLGI</sequence>
<dbReference type="EMBL" id="DABHXT010000081">
    <property type="protein sequence ID" value="HAJ5961281.1"/>
    <property type="molecule type" value="Genomic_DNA"/>
</dbReference>
<keyword evidence="5" id="KW-0929">Antimicrobial</keyword>
<evidence type="ECO:0000256" key="1">
    <source>
        <dbReference type="ARBA" id="ARBA00002178"/>
    </source>
</evidence>
<evidence type="ECO:0000256" key="5">
    <source>
        <dbReference type="ARBA" id="ARBA00022529"/>
    </source>
</evidence>
<evidence type="ECO:0000256" key="11">
    <source>
        <dbReference type="SAM" id="Phobius"/>
    </source>
</evidence>
<dbReference type="EMBL" id="AASKVF010000087">
    <property type="protein sequence ID" value="EFD6887773.1"/>
    <property type="molecule type" value="Genomic_DNA"/>
</dbReference>
<accession>A0A075MC83</accession>
<dbReference type="EMBL" id="KJ484632">
    <property type="protein sequence ID" value="AIF78222.1"/>
    <property type="molecule type" value="Genomic_DNA"/>
</dbReference>
<keyword evidence="8" id="KW-0044">Antibiotic</keyword>
<evidence type="ECO:0000313" key="15">
    <source>
        <dbReference type="EMBL" id="EFD6887773.1"/>
    </source>
</evidence>
<feature type="domain" description="Channel forming colicins" evidence="12">
    <location>
        <begin position="125"/>
        <end position="136"/>
    </location>
</feature>
<evidence type="ECO:0000313" key="20">
    <source>
        <dbReference type="EMBL" id="MGE17294.1"/>
    </source>
</evidence>
<evidence type="ECO:0000256" key="10">
    <source>
        <dbReference type="ARBA" id="ARBA00023136"/>
    </source>
</evidence>
<evidence type="ECO:0000313" key="17">
    <source>
        <dbReference type="EMBL" id="EFL9839710.1"/>
    </source>
</evidence>
<comment type="function">
    <text evidence="1">This colicin is a channel-forming colicin. This class of transmembrane toxins depolarize the cytoplasmic membrane, leading to dissipation of cellular energy.</text>
</comment>
<dbReference type="InterPro" id="IPR038283">
    <property type="entry name" value="Channel_colicin_C_sf"/>
</dbReference>
<comment type="similarity">
    <text evidence="4">Belongs to the channel forming colicin family.</text>
</comment>
<evidence type="ECO:0000256" key="8">
    <source>
        <dbReference type="ARBA" id="ARBA00023022"/>
    </source>
</evidence>
<dbReference type="EMBL" id="AASWBF010000076">
    <property type="protein sequence ID" value="EFH4963450.1"/>
    <property type="molecule type" value="Genomic_DNA"/>
</dbReference>
<evidence type="ECO:0000313" key="19">
    <source>
        <dbReference type="EMBL" id="HAJ5961281.1"/>
    </source>
</evidence>
<gene>
    <name evidence="20" type="ORF">D9D43_27980</name>
    <name evidence="17" type="ORF">EN85_004807</name>
    <name evidence="16" type="ORF">F9413_23680</name>
    <name evidence="14" type="ORF">FPS11_28540</name>
    <name evidence="15" type="ORF">FZU14_27235</name>
    <name evidence="18" type="ORF">HIE29_005406</name>
    <name evidence="19" type="ORF">HMV95_24135</name>
</gene>
<dbReference type="Proteomes" id="UP000543252">
    <property type="component" value="Unassembled WGS sequence"/>
</dbReference>
<feature type="transmembrane region" description="Helical" evidence="11">
    <location>
        <begin position="146"/>
        <end position="172"/>
    </location>
</feature>
<dbReference type="EMBL" id="AATJKW010000070">
    <property type="protein sequence ID" value="EFL9839710.1"/>
    <property type="molecule type" value="Genomic_DNA"/>
</dbReference>
<dbReference type="GO" id="GO:0016020">
    <property type="term" value="C:membrane"/>
    <property type="evidence" value="ECO:0007669"/>
    <property type="project" value="UniProtKB-SubCell"/>
</dbReference>
<dbReference type="InterPro" id="IPR000293">
    <property type="entry name" value="Channel_colicin_C"/>
</dbReference>
<dbReference type="GO" id="GO:0050829">
    <property type="term" value="P:defense response to Gram-negative bacterium"/>
    <property type="evidence" value="ECO:0007669"/>
    <property type="project" value="InterPro"/>
</dbReference>
<geneLocation type="plasmid" evidence="13">
    <name>pH1519-7</name>
</geneLocation>
<reference evidence="18" key="2">
    <citation type="journal article" date="2018" name="Genome Biol.">
        <title>SKESA: strategic k-mer extension for scrupulous assemblies.</title>
        <authorList>
            <person name="Souvorov A."/>
            <person name="Agarwala R."/>
            <person name="Lipman D.J."/>
        </authorList>
    </citation>
    <scope>NUCLEOTIDE SEQUENCE [LARGE SCALE GENOMIC DNA]</scope>
    <source>
        <strain evidence="18">C0382</strain>
        <strain evidence="19">EuSCAPE_DE065</strain>
    </source>
</reference>
<proteinExistence type="inferred from homology"/>
<dbReference type="AlphaFoldDB" id="A0A075MC83"/>
<evidence type="ECO:0000313" key="18">
    <source>
        <dbReference type="EMBL" id="HAH7771821.1"/>
    </source>
</evidence>
<evidence type="ECO:0000313" key="23">
    <source>
        <dbReference type="Proteomes" id="UP000543252"/>
    </source>
</evidence>
<evidence type="ECO:0000256" key="2">
    <source>
        <dbReference type="ARBA" id="ARBA00003197"/>
    </source>
</evidence>